<proteinExistence type="predicted"/>
<dbReference type="STRING" id="908615.SAMN05421540_10499"/>
<dbReference type="Pfam" id="PF18849">
    <property type="entry name" value="baeRF_family7"/>
    <property type="match status" value="1"/>
</dbReference>
<protein>
    <submittedName>
        <fullName evidence="1">Uncharacterized protein</fullName>
    </submittedName>
</protein>
<dbReference type="Proteomes" id="UP000198820">
    <property type="component" value="Unassembled WGS sequence"/>
</dbReference>
<accession>A0A1H3ZKM9</accession>
<dbReference type="AlphaFoldDB" id="A0A1H3ZKM9"/>
<reference evidence="1 2" key="1">
    <citation type="submission" date="2016-10" db="EMBL/GenBank/DDBJ databases">
        <authorList>
            <person name="de Groot N.N."/>
        </authorList>
    </citation>
    <scope>NUCLEOTIDE SEQUENCE [LARGE SCALE GENOMIC DNA]</scope>
    <source>
        <strain evidence="1 2">DSM 23581</strain>
    </source>
</reference>
<dbReference type="InterPro" id="IPR040837">
    <property type="entry name" value="Bact_RF_family7"/>
</dbReference>
<dbReference type="EMBL" id="FNQF01000004">
    <property type="protein sequence ID" value="SEA23824.1"/>
    <property type="molecule type" value="Genomic_DNA"/>
</dbReference>
<dbReference type="RefSeq" id="WP_093241521.1">
    <property type="nucleotide sequence ID" value="NZ_FNQF01000004.1"/>
</dbReference>
<organism evidence="1 2">
    <name type="scientific">Psychroflexus halocasei</name>
    <dbReference type="NCBI Taxonomy" id="908615"/>
    <lineage>
        <taxon>Bacteria</taxon>
        <taxon>Pseudomonadati</taxon>
        <taxon>Bacteroidota</taxon>
        <taxon>Flavobacteriia</taxon>
        <taxon>Flavobacteriales</taxon>
        <taxon>Flavobacteriaceae</taxon>
        <taxon>Psychroflexus</taxon>
    </lineage>
</organism>
<name>A0A1H3ZKM9_9FLAO</name>
<gene>
    <name evidence="1" type="ORF">SAMN05421540_10499</name>
</gene>
<keyword evidence="2" id="KW-1185">Reference proteome</keyword>
<evidence type="ECO:0000313" key="2">
    <source>
        <dbReference type="Proteomes" id="UP000198820"/>
    </source>
</evidence>
<sequence>MSLLNKSDIKNLLSIHGEPCVSIFIPTERAGQNVLNEKNKLHLKSQLKEVEKGLVNQKASKDVISKISDPIQKLIDDTNFWRHQSDGLAVFASENFFKIFTLPVNFEAYHYVSNEFYIKPLVPMLNDDERFYILALQLQEVTLYEATRYTIGEVEVEDLIPSRLEERVGFDYKEKHLSFRSQNSGGEKTIFHGHGGGGGDERKDEITRYFRAIDKGLESVLTGDKAPLIVATQDYLFPLYKDANNYNNLYEEVLPGNPSEGDLFDLHEKALRLIEPLLRKKRNDKAEAFNKHNKTEKTGTSITDILPAIQQGKVDTLFLENQNDIWGHYNKNNMKTILHDKQQADNYSLMNWAAKEVLSQGGHVFLTPKAQMPDTSSKVNALYRFS</sequence>
<evidence type="ECO:0000313" key="1">
    <source>
        <dbReference type="EMBL" id="SEA23824.1"/>
    </source>
</evidence>